<dbReference type="CDD" id="cd14066">
    <property type="entry name" value="STKc_IRAK"/>
    <property type="match status" value="1"/>
</dbReference>
<dbReference type="GO" id="GO:0005886">
    <property type="term" value="C:plasma membrane"/>
    <property type="evidence" value="ECO:0007669"/>
    <property type="project" value="UniProtKB-SubCell"/>
</dbReference>
<keyword evidence="14" id="KW-1185">Reference proteome</keyword>
<name>A0A6I9QFY5_ELAGV</name>
<dbReference type="SUPFAM" id="SSF56112">
    <property type="entry name" value="Protein kinase-like (PK-like)"/>
    <property type="match status" value="1"/>
</dbReference>
<keyword evidence="6 10" id="KW-0547">Nucleotide-binding</keyword>
<feature type="binding site" evidence="10">
    <location>
        <position position="105"/>
    </location>
    <ligand>
        <name>ATP</name>
        <dbReference type="ChEBI" id="CHEBI:30616"/>
    </ligand>
</feature>
<dbReference type="Gene3D" id="1.10.510.10">
    <property type="entry name" value="Transferase(Phosphotransferase) domain 1"/>
    <property type="match status" value="1"/>
</dbReference>
<dbReference type="RefSeq" id="XP_010908837.2">
    <property type="nucleotide sequence ID" value="XM_010910535.3"/>
</dbReference>
<dbReference type="Pfam" id="PF00069">
    <property type="entry name" value="Pkinase"/>
    <property type="match status" value="1"/>
</dbReference>
<feature type="compositionally biased region" description="Basic and acidic residues" evidence="12">
    <location>
        <begin position="10"/>
        <end position="23"/>
    </location>
</feature>
<sequence length="420" mass="46350">MSCFPCFSFGDKKTKQGSRKEVDSAASSSVKGSDLTKQPELPAQQAPTETSQKDVENGNCAARIFTFRELATATKNFRPECLLGEGGFGRVYKGCLEGGEIVAVKQLDRNGLQGNKEFTVEVIMLSLLHHQSLVKLIGYCADGDQRLLVYEYMPLGSLADHLLDLPPDQKPLSWYARMKIAYGTAQGLEYLHDKANPPVIYRDLKPSNILLDQNLTPKLSDFGLARLGPAGDKVCFSSMVMGTYGYCAPEYARTGHLTLKSDVYSFGVVLLELISGRRVIDTTKPTQEQNLVAWAMPMFREQKRFPELVDPLLENDYPLKDLHQAVAVAAMCLQEEASVRPLIADVVVTLSFLATTPAAPVMSPPPVLRSPTIEEGSEDDESSSDEESLWNREHAAAKLIKWCFSTLRHQRGSQHGSKSS</sequence>
<dbReference type="GO" id="GO:0004674">
    <property type="term" value="F:protein serine/threonine kinase activity"/>
    <property type="evidence" value="ECO:0007669"/>
    <property type="project" value="UniProtKB-KW"/>
</dbReference>
<feature type="compositionally biased region" description="Acidic residues" evidence="12">
    <location>
        <begin position="375"/>
        <end position="388"/>
    </location>
</feature>
<feature type="domain" description="Protein kinase" evidence="13">
    <location>
        <begin position="77"/>
        <end position="353"/>
    </location>
</feature>
<evidence type="ECO:0000256" key="8">
    <source>
        <dbReference type="ARBA" id="ARBA00022840"/>
    </source>
</evidence>
<comment type="subcellular location">
    <subcellularLocation>
        <location evidence="1">Cell membrane</location>
        <topology evidence="1">Lipid-anchor</topology>
    </subcellularLocation>
</comment>
<feature type="region of interest" description="Disordered" evidence="12">
    <location>
        <begin position="361"/>
        <end position="390"/>
    </location>
</feature>
<dbReference type="FunFam" id="1.10.510.10:FF:000032">
    <property type="entry name" value="Serine/threonine-protein kinase PBS1"/>
    <property type="match status" value="1"/>
</dbReference>
<evidence type="ECO:0000313" key="15">
    <source>
        <dbReference type="RefSeq" id="XP_010908837.2"/>
    </source>
</evidence>
<reference evidence="15" key="1">
    <citation type="submission" date="2025-08" db="UniProtKB">
        <authorList>
            <consortium name="RefSeq"/>
        </authorList>
    </citation>
    <scope>IDENTIFICATION</scope>
</reference>
<protein>
    <submittedName>
        <fullName evidence="15">LOW QUALITY PROTEIN: probable serine/threonine-protein kinase PBL25</fullName>
    </submittedName>
</protein>
<comment type="similarity">
    <text evidence="2">Belongs to the protein kinase superfamily. Ser/Thr protein kinase family.</text>
</comment>
<dbReference type="PANTHER" id="PTHR47985">
    <property type="entry name" value="OS07G0668900 PROTEIN"/>
    <property type="match status" value="1"/>
</dbReference>
<proteinExistence type="inferred from homology"/>
<dbReference type="SMART" id="SM00220">
    <property type="entry name" value="S_TKc"/>
    <property type="match status" value="1"/>
</dbReference>
<dbReference type="InParanoid" id="A0A6I9QFY5"/>
<organism evidence="14 15">
    <name type="scientific">Elaeis guineensis var. tenera</name>
    <name type="common">Oil palm</name>
    <dbReference type="NCBI Taxonomy" id="51953"/>
    <lineage>
        <taxon>Eukaryota</taxon>
        <taxon>Viridiplantae</taxon>
        <taxon>Streptophyta</taxon>
        <taxon>Embryophyta</taxon>
        <taxon>Tracheophyta</taxon>
        <taxon>Spermatophyta</taxon>
        <taxon>Magnoliopsida</taxon>
        <taxon>Liliopsida</taxon>
        <taxon>Arecaceae</taxon>
        <taxon>Arecoideae</taxon>
        <taxon>Cocoseae</taxon>
        <taxon>Elaeidinae</taxon>
        <taxon>Elaeis</taxon>
    </lineage>
</organism>
<keyword evidence="8 10" id="KW-0067">ATP-binding</keyword>
<dbReference type="GO" id="GO:0010183">
    <property type="term" value="P:pollen tube guidance"/>
    <property type="evidence" value="ECO:0007669"/>
    <property type="project" value="UniProtKB-ARBA"/>
</dbReference>
<keyword evidence="7 15" id="KW-0418">Kinase</keyword>
<dbReference type="PROSITE" id="PS00107">
    <property type="entry name" value="PROTEIN_KINASE_ATP"/>
    <property type="match status" value="1"/>
</dbReference>
<dbReference type="Gene3D" id="3.30.200.20">
    <property type="entry name" value="Phosphorylase Kinase, domain 1"/>
    <property type="match status" value="1"/>
</dbReference>
<dbReference type="GeneID" id="105035116"/>
<dbReference type="InterPro" id="IPR011009">
    <property type="entry name" value="Kinase-like_dom_sf"/>
</dbReference>
<keyword evidence="3" id="KW-1003">Cell membrane</keyword>
<keyword evidence="9" id="KW-0472">Membrane</keyword>
<dbReference type="Proteomes" id="UP000504607">
    <property type="component" value="Unplaced"/>
</dbReference>
<evidence type="ECO:0000313" key="14">
    <source>
        <dbReference type="Proteomes" id="UP000504607"/>
    </source>
</evidence>
<dbReference type="InterPro" id="IPR017441">
    <property type="entry name" value="Protein_kinase_ATP_BS"/>
</dbReference>
<evidence type="ECO:0000256" key="7">
    <source>
        <dbReference type="ARBA" id="ARBA00022777"/>
    </source>
</evidence>
<dbReference type="AlphaFoldDB" id="A0A6I9QFY5"/>
<evidence type="ECO:0000256" key="12">
    <source>
        <dbReference type="SAM" id="MobiDB-lite"/>
    </source>
</evidence>
<dbReference type="OrthoDB" id="4062651at2759"/>
<evidence type="ECO:0000256" key="2">
    <source>
        <dbReference type="ARBA" id="ARBA00008684"/>
    </source>
</evidence>
<keyword evidence="5" id="KW-0808">Transferase</keyword>
<evidence type="ECO:0000256" key="1">
    <source>
        <dbReference type="ARBA" id="ARBA00004193"/>
    </source>
</evidence>
<feature type="region of interest" description="Disordered" evidence="12">
    <location>
        <begin position="1"/>
        <end position="55"/>
    </location>
</feature>
<evidence type="ECO:0000256" key="6">
    <source>
        <dbReference type="ARBA" id="ARBA00022741"/>
    </source>
</evidence>
<dbReference type="FunFam" id="3.30.200.20:FF:000266">
    <property type="entry name" value="probable serine/threonine-protein kinase RLCKVII"/>
    <property type="match status" value="1"/>
</dbReference>
<accession>A0A6I9QFY5</accession>
<dbReference type="RefSeq" id="XP_073101080.1">
    <property type="nucleotide sequence ID" value="XM_073244979.1"/>
</dbReference>
<dbReference type="PROSITE" id="PS00108">
    <property type="entry name" value="PROTEIN_KINASE_ST"/>
    <property type="match status" value="1"/>
</dbReference>
<gene>
    <name evidence="15" type="primary">LOC105035116</name>
</gene>
<evidence type="ECO:0000256" key="5">
    <source>
        <dbReference type="ARBA" id="ARBA00022679"/>
    </source>
</evidence>
<evidence type="ECO:0000256" key="3">
    <source>
        <dbReference type="ARBA" id="ARBA00022475"/>
    </source>
</evidence>
<dbReference type="GO" id="GO:0090404">
    <property type="term" value="C:pollen tube tip"/>
    <property type="evidence" value="ECO:0007669"/>
    <property type="project" value="UniProtKB-ARBA"/>
</dbReference>
<dbReference type="PANTHER" id="PTHR47985:SF63">
    <property type="entry name" value="OS05G0463000 PROTEIN"/>
    <property type="match status" value="1"/>
</dbReference>
<dbReference type="InterPro" id="IPR000719">
    <property type="entry name" value="Prot_kinase_dom"/>
</dbReference>
<dbReference type="InterPro" id="IPR008271">
    <property type="entry name" value="Ser/Thr_kinase_AS"/>
</dbReference>
<evidence type="ECO:0000256" key="10">
    <source>
        <dbReference type="PROSITE-ProRule" id="PRU10141"/>
    </source>
</evidence>
<evidence type="ECO:0000259" key="13">
    <source>
        <dbReference type="PROSITE" id="PS50011"/>
    </source>
</evidence>
<evidence type="ECO:0000256" key="4">
    <source>
        <dbReference type="ARBA" id="ARBA00022527"/>
    </source>
</evidence>
<keyword evidence="4 11" id="KW-0723">Serine/threonine-protein kinase</keyword>
<dbReference type="GO" id="GO:0005524">
    <property type="term" value="F:ATP binding"/>
    <property type="evidence" value="ECO:0007669"/>
    <property type="project" value="UniProtKB-UniRule"/>
</dbReference>
<dbReference type="PROSITE" id="PS50011">
    <property type="entry name" value="PROTEIN_KINASE_DOM"/>
    <property type="match status" value="1"/>
</dbReference>
<evidence type="ECO:0000256" key="11">
    <source>
        <dbReference type="RuleBase" id="RU000304"/>
    </source>
</evidence>
<evidence type="ECO:0000256" key="9">
    <source>
        <dbReference type="ARBA" id="ARBA00023136"/>
    </source>
</evidence>